<gene>
    <name evidence="7" type="ORF">DDE83_004328</name>
</gene>
<sequence length="323" mass="35946">MQARHTPTHQEHCSKKKFQPSIASYFEVRDDLEDNDDLRGLDPITRRRHQNTRPTQQPRERLAPDVPGQVQADLLSVGMRVRKSVPEGYKTLKMSSTLPSNHMARATRPSLEVKPQREAVPDDYQHQRELLPFCGLDKIGGFATQPTTNPHLYGAAAATAVDGPRPTNDFPLAAEDFRQPFFSSHSSTDSGYHSTTSFFSQHPSNPSKRRWHDEDEVRTVDSDSLFVMPSLSTKGMGMGVEVDEVPVSPLSETPPQGLNMLPPTRQFAQPKSRRAVQRTLSDDDIDMDFENAAHMEGSVGAGSASDFEEADFLTSEEVRMGGV</sequence>
<dbReference type="InterPro" id="IPR013900">
    <property type="entry name" value="RNR_inhibitor"/>
</dbReference>
<keyword evidence="5" id="KW-0539">Nucleus</keyword>
<name>A0A364N5K0_STELY</name>
<keyword evidence="4" id="KW-0963">Cytoplasm</keyword>
<protein>
    <submittedName>
        <fullName evidence="7">Ribonucleotide reductase inhibitor</fullName>
    </submittedName>
</protein>
<feature type="compositionally biased region" description="Low complexity" evidence="6">
    <location>
        <begin position="184"/>
        <end position="197"/>
    </location>
</feature>
<organism evidence="7 8">
    <name type="scientific">Stemphylium lycopersici</name>
    <name type="common">Tomato gray leaf spot disease fungus</name>
    <name type="synonym">Thyrospora lycopersici</name>
    <dbReference type="NCBI Taxonomy" id="183478"/>
    <lineage>
        <taxon>Eukaryota</taxon>
        <taxon>Fungi</taxon>
        <taxon>Dikarya</taxon>
        <taxon>Ascomycota</taxon>
        <taxon>Pezizomycotina</taxon>
        <taxon>Dothideomycetes</taxon>
        <taxon>Pleosporomycetidae</taxon>
        <taxon>Pleosporales</taxon>
        <taxon>Pleosporineae</taxon>
        <taxon>Pleosporaceae</taxon>
        <taxon>Stemphylium</taxon>
    </lineage>
</organism>
<proteinExistence type="inferred from homology"/>
<dbReference type="Pfam" id="PF08591">
    <property type="entry name" value="RNR_inhib"/>
    <property type="match status" value="1"/>
</dbReference>
<evidence type="ECO:0000256" key="5">
    <source>
        <dbReference type="ARBA" id="ARBA00023242"/>
    </source>
</evidence>
<comment type="caution">
    <text evidence="7">The sequence shown here is derived from an EMBL/GenBank/DDBJ whole genome shotgun (WGS) entry which is preliminary data.</text>
</comment>
<evidence type="ECO:0000313" key="7">
    <source>
        <dbReference type="EMBL" id="RAR11860.1"/>
    </source>
</evidence>
<comment type="subcellular location">
    <subcellularLocation>
        <location evidence="2">Cytoplasm</location>
    </subcellularLocation>
    <subcellularLocation>
        <location evidence="1">Nucleus</location>
    </subcellularLocation>
</comment>
<dbReference type="PANTHER" id="PTHR28081">
    <property type="entry name" value="DAMAGE-REGULATED IMPORT FACILITATOR 1-RELATED"/>
    <property type="match status" value="1"/>
</dbReference>
<accession>A0A364N5K0</accession>
<feature type="region of interest" description="Disordered" evidence="6">
    <location>
        <begin position="296"/>
        <end position="323"/>
    </location>
</feature>
<evidence type="ECO:0000256" key="6">
    <source>
        <dbReference type="SAM" id="MobiDB-lite"/>
    </source>
</evidence>
<dbReference type="GO" id="GO:0005634">
    <property type="term" value="C:nucleus"/>
    <property type="evidence" value="ECO:0007669"/>
    <property type="project" value="UniProtKB-SubCell"/>
</dbReference>
<feature type="region of interest" description="Disordered" evidence="6">
    <location>
        <begin position="252"/>
        <end position="274"/>
    </location>
</feature>
<dbReference type="Proteomes" id="UP000249619">
    <property type="component" value="Unassembled WGS sequence"/>
</dbReference>
<dbReference type="GO" id="GO:0008104">
    <property type="term" value="P:intracellular protein localization"/>
    <property type="evidence" value="ECO:0007669"/>
    <property type="project" value="TreeGrafter"/>
</dbReference>
<dbReference type="GO" id="GO:1990846">
    <property type="term" value="F:ribonucleoside-diphosphate reductase inhibitor activity"/>
    <property type="evidence" value="ECO:0007669"/>
    <property type="project" value="TreeGrafter"/>
</dbReference>
<evidence type="ECO:0000256" key="2">
    <source>
        <dbReference type="ARBA" id="ARBA00004496"/>
    </source>
</evidence>
<comment type="similarity">
    <text evidence="3">Belongs to the DIF1/spd1 family.</text>
</comment>
<evidence type="ECO:0000256" key="4">
    <source>
        <dbReference type="ARBA" id="ARBA00022490"/>
    </source>
</evidence>
<keyword evidence="8" id="KW-1185">Reference proteome</keyword>
<dbReference type="EMBL" id="QGDH01000053">
    <property type="protein sequence ID" value="RAR11860.1"/>
    <property type="molecule type" value="Genomic_DNA"/>
</dbReference>
<dbReference type="PANTHER" id="PTHR28081:SF1">
    <property type="entry name" value="DAMAGE-REGULATED IMPORT FACILITATOR 1"/>
    <property type="match status" value="1"/>
</dbReference>
<evidence type="ECO:0000256" key="1">
    <source>
        <dbReference type="ARBA" id="ARBA00004123"/>
    </source>
</evidence>
<reference evidence="8" key="1">
    <citation type="submission" date="2018-05" db="EMBL/GenBank/DDBJ databases">
        <title>Draft genome sequence of Stemphylium lycopersici strain CIDEFI 213.</title>
        <authorList>
            <person name="Medina R."/>
            <person name="Franco M.E.E."/>
            <person name="Lucentini C.G."/>
            <person name="Saparrat M.C.N."/>
            <person name="Balatti P.A."/>
        </authorList>
    </citation>
    <scope>NUCLEOTIDE SEQUENCE [LARGE SCALE GENOMIC DNA]</scope>
    <source>
        <strain evidence="8">CIDEFI 213</strain>
    </source>
</reference>
<dbReference type="AlphaFoldDB" id="A0A364N5K0"/>
<evidence type="ECO:0000313" key="8">
    <source>
        <dbReference type="Proteomes" id="UP000249619"/>
    </source>
</evidence>
<feature type="region of interest" description="Disordered" evidence="6">
    <location>
        <begin position="28"/>
        <end position="66"/>
    </location>
</feature>
<feature type="region of interest" description="Disordered" evidence="6">
    <location>
        <begin position="184"/>
        <end position="218"/>
    </location>
</feature>
<dbReference type="GO" id="GO:0005737">
    <property type="term" value="C:cytoplasm"/>
    <property type="evidence" value="ECO:0007669"/>
    <property type="project" value="UniProtKB-SubCell"/>
</dbReference>
<evidence type="ECO:0000256" key="3">
    <source>
        <dbReference type="ARBA" id="ARBA00005459"/>
    </source>
</evidence>